<dbReference type="EMBL" id="KN831803">
    <property type="protein sequence ID" value="KIM36632.1"/>
    <property type="molecule type" value="Genomic_DNA"/>
</dbReference>
<keyword evidence="1" id="KW-0812">Transmembrane</keyword>
<feature type="transmembrane region" description="Helical" evidence="1">
    <location>
        <begin position="127"/>
        <end position="151"/>
    </location>
</feature>
<dbReference type="OrthoDB" id="2973393at2759"/>
<gene>
    <name evidence="3" type="ORF">M413DRAFT_286024</name>
</gene>
<dbReference type="InterPro" id="IPR045338">
    <property type="entry name" value="DUF6535"/>
</dbReference>
<evidence type="ECO:0000256" key="1">
    <source>
        <dbReference type="SAM" id="Phobius"/>
    </source>
</evidence>
<dbReference type="Proteomes" id="UP000053424">
    <property type="component" value="Unassembled WGS sequence"/>
</dbReference>
<evidence type="ECO:0000313" key="4">
    <source>
        <dbReference type="Proteomes" id="UP000053424"/>
    </source>
</evidence>
<evidence type="ECO:0000259" key="2">
    <source>
        <dbReference type="Pfam" id="PF20153"/>
    </source>
</evidence>
<dbReference type="Pfam" id="PF20153">
    <property type="entry name" value="DUF6535"/>
    <property type="match status" value="1"/>
</dbReference>
<accession>A0A0C2Y6I3</accession>
<evidence type="ECO:0000313" key="3">
    <source>
        <dbReference type="EMBL" id="KIM36632.1"/>
    </source>
</evidence>
<keyword evidence="4" id="KW-1185">Reference proteome</keyword>
<keyword evidence="1" id="KW-1133">Transmembrane helix</keyword>
<protein>
    <recommendedName>
        <fullName evidence="2">DUF6535 domain-containing protein</fullName>
    </recommendedName>
</protein>
<reference evidence="4" key="2">
    <citation type="submission" date="2015-01" db="EMBL/GenBank/DDBJ databases">
        <title>Evolutionary Origins and Diversification of the Mycorrhizal Mutualists.</title>
        <authorList>
            <consortium name="DOE Joint Genome Institute"/>
            <consortium name="Mycorrhizal Genomics Consortium"/>
            <person name="Kohler A."/>
            <person name="Kuo A."/>
            <person name="Nagy L.G."/>
            <person name="Floudas D."/>
            <person name="Copeland A."/>
            <person name="Barry K.W."/>
            <person name="Cichocki N."/>
            <person name="Veneault-Fourrey C."/>
            <person name="LaButti K."/>
            <person name="Lindquist E.A."/>
            <person name="Lipzen A."/>
            <person name="Lundell T."/>
            <person name="Morin E."/>
            <person name="Murat C."/>
            <person name="Riley R."/>
            <person name="Ohm R."/>
            <person name="Sun H."/>
            <person name="Tunlid A."/>
            <person name="Henrissat B."/>
            <person name="Grigoriev I.V."/>
            <person name="Hibbett D.S."/>
            <person name="Martin F."/>
        </authorList>
    </citation>
    <scope>NUCLEOTIDE SEQUENCE [LARGE SCALE GENOMIC DNA]</scope>
    <source>
        <strain evidence="4">h7</strain>
    </source>
</reference>
<feature type="domain" description="DUF6535" evidence="2">
    <location>
        <begin position="4"/>
        <end position="151"/>
    </location>
</feature>
<feature type="transmembrane region" description="Helical" evidence="1">
    <location>
        <begin position="230"/>
        <end position="253"/>
    </location>
</feature>
<dbReference type="HOGENOM" id="CLU_467722_0_0_1"/>
<organism evidence="3 4">
    <name type="scientific">Hebeloma cylindrosporum</name>
    <dbReference type="NCBI Taxonomy" id="76867"/>
    <lineage>
        <taxon>Eukaryota</taxon>
        <taxon>Fungi</taxon>
        <taxon>Dikarya</taxon>
        <taxon>Basidiomycota</taxon>
        <taxon>Agaricomycotina</taxon>
        <taxon>Agaricomycetes</taxon>
        <taxon>Agaricomycetidae</taxon>
        <taxon>Agaricales</taxon>
        <taxon>Agaricineae</taxon>
        <taxon>Hymenogastraceae</taxon>
        <taxon>Hebeloma</taxon>
    </lineage>
</organism>
<feature type="transmembrane region" description="Helical" evidence="1">
    <location>
        <begin position="163"/>
        <end position="187"/>
    </location>
</feature>
<dbReference type="AlphaFoldDB" id="A0A0C2Y6I3"/>
<keyword evidence="1" id="KW-0472">Membrane</keyword>
<name>A0A0C2Y6I3_HEBCY</name>
<reference evidence="3 4" key="1">
    <citation type="submission" date="2014-04" db="EMBL/GenBank/DDBJ databases">
        <authorList>
            <consortium name="DOE Joint Genome Institute"/>
            <person name="Kuo A."/>
            <person name="Gay G."/>
            <person name="Dore J."/>
            <person name="Kohler A."/>
            <person name="Nagy L.G."/>
            <person name="Floudas D."/>
            <person name="Copeland A."/>
            <person name="Barry K.W."/>
            <person name="Cichocki N."/>
            <person name="Veneault-Fourrey C."/>
            <person name="LaButti K."/>
            <person name="Lindquist E.A."/>
            <person name="Lipzen A."/>
            <person name="Lundell T."/>
            <person name="Morin E."/>
            <person name="Murat C."/>
            <person name="Sun H."/>
            <person name="Tunlid A."/>
            <person name="Henrissat B."/>
            <person name="Grigoriev I.V."/>
            <person name="Hibbett D.S."/>
            <person name="Martin F."/>
            <person name="Nordberg H.P."/>
            <person name="Cantor M.N."/>
            <person name="Hua S.X."/>
        </authorList>
    </citation>
    <scope>NUCLEOTIDE SEQUENCE [LARGE SCALE GENOMIC DNA]</scope>
    <source>
        <strain evidence="4">h7</strain>
    </source>
</reference>
<proteinExistence type="predicted"/>
<feature type="transmembrane region" description="Helical" evidence="1">
    <location>
        <begin position="70"/>
        <end position="93"/>
    </location>
</feature>
<feature type="transmembrane region" description="Helical" evidence="1">
    <location>
        <begin position="21"/>
        <end position="41"/>
    </location>
</feature>
<sequence length="583" mass="66188">MTILQPIQKDDQEQCEAWNKEVQNILIFAALFSAVVTPFVIESYPLLQTGNQNDATNAKGPLSSSIRINIFWFLSLVLSLTTALMGIITAQWLREHLSYPERLTPEQTFAILNMKTSMLKKWRVRGIISSLSVLLQISVLLFFAGLIQFLIPLEVDAVTIPVIALVGLSGLFPIVTTVLPALHIYIWQKETIVGGDVPVPCPYKSPQAEWFYAFFIFLSSHRPFPQLFSLIYGALMFIPAVLVTIAVIGNFCLRCIFFPEGNRATLGTVLAGLVGKLASLFFKVIEGLSMAADTLLRYLYEVRIRVHGMVPIHYDRTMALIQLAMKEDSDYWSAFDVAWVSIRRDYAFRLYAFRAWGRNINADRHYIMQEWERGENDPRLVWGQAISREENARAGPPWDQIQGLILLRRQFQHNNSNLSVMESSLRCFKGSVSSFRGYDKASNSRPEVNSWMTHFEDATTQILRPHVKEEVTFANFTHLNNRGPGVTLCTASVYHEALFHFIGTFHLEKLADKGELRLKTAWVEIYYKLVRCLPSSEVLQHISVPFAFATCSKSVSSVTFRFTHEEETGDLHGKSQALCAPLR</sequence>